<dbReference type="EMBL" id="FZNQ01000008">
    <property type="protein sequence ID" value="SNR46590.1"/>
    <property type="molecule type" value="Genomic_DNA"/>
</dbReference>
<dbReference type="OrthoDB" id="350785at2157"/>
<protein>
    <recommendedName>
        <fullName evidence="4">PH domain-containing protein</fullName>
    </recommendedName>
</protein>
<accession>A0A238WJ65</accession>
<evidence type="ECO:0000313" key="2">
    <source>
        <dbReference type="EMBL" id="SNR46590.1"/>
    </source>
</evidence>
<dbReference type="RefSeq" id="WP_089384738.1">
    <property type="nucleotide sequence ID" value="NZ_FZNQ01000008.1"/>
</dbReference>
<gene>
    <name evidence="2" type="ORF">SAMN06264855_10858</name>
</gene>
<name>A0A238WJ65_HALVU</name>
<sequence>MVSQAEIQEAEAEIRNAEPSHGLRNQVPPDQEIQWVAKRDLRTAWLSLILHKIKTLVILFGAGIVAAFVVLAALGFIWGFLAFLLIGILAPVGYIGYKYYYMKNTHIEYAATDEQFIRYRDTPSTTRSESLPINRAKDAKFRQDRWDKFLDTGDILVRGLGSAKNIRVKDVPNPEAVHRVIQQQIADAEQVDDMAAAGGSVHRRNVTS</sequence>
<feature type="transmembrane region" description="Helical" evidence="1">
    <location>
        <begin position="56"/>
        <end position="74"/>
    </location>
</feature>
<evidence type="ECO:0008006" key="4">
    <source>
        <dbReference type="Google" id="ProtNLM"/>
    </source>
</evidence>
<keyword evidence="3" id="KW-1185">Reference proteome</keyword>
<evidence type="ECO:0000313" key="3">
    <source>
        <dbReference type="Proteomes" id="UP000198397"/>
    </source>
</evidence>
<dbReference type="AlphaFoldDB" id="A0A238WJ65"/>
<organism evidence="2 3">
    <name type="scientific">Halorubrum vacuolatum</name>
    <name type="common">Natronobacterium vacuolatum</name>
    <dbReference type="NCBI Taxonomy" id="63740"/>
    <lineage>
        <taxon>Archaea</taxon>
        <taxon>Methanobacteriati</taxon>
        <taxon>Methanobacteriota</taxon>
        <taxon>Stenosarchaea group</taxon>
        <taxon>Halobacteria</taxon>
        <taxon>Halobacteriales</taxon>
        <taxon>Haloferacaceae</taxon>
        <taxon>Halorubrum</taxon>
    </lineage>
</organism>
<keyword evidence="1" id="KW-1133">Transmembrane helix</keyword>
<keyword evidence="1" id="KW-0472">Membrane</keyword>
<evidence type="ECO:0000256" key="1">
    <source>
        <dbReference type="SAM" id="Phobius"/>
    </source>
</evidence>
<proteinExistence type="predicted"/>
<dbReference type="Proteomes" id="UP000198397">
    <property type="component" value="Unassembled WGS sequence"/>
</dbReference>
<keyword evidence="1" id="KW-0812">Transmembrane</keyword>
<reference evidence="2 3" key="1">
    <citation type="submission" date="2017-06" db="EMBL/GenBank/DDBJ databases">
        <authorList>
            <person name="Kim H.J."/>
            <person name="Triplett B.A."/>
        </authorList>
    </citation>
    <scope>NUCLEOTIDE SEQUENCE [LARGE SCALE GENOMIC DNA]</scope>
    <source>
        <strain evidence="2 3">DSM 8800</strain>
    </source>
</reference>
<feature type="transmembrane region" description="Helical" evidence="1">
    <location>
        <begin position="80"/>
        <end position="97"/>
    </location>
</feature>